<evidence type="ECO:0000313" key="2">
    <source>
        <dbReference type="Proteomes" id="UP000242219"/>
    </source>
</evidence>
<comment type="caution">
    <text evidence="1">The sequence shown here is derived from an EMBL/GenBank/DDBJ whole genome shotgun (WGS) entry which is preliminary data.</text>
</comment>
<dbReference type="AlphaFoldDB" id="A0A1V6M118"/>
<organism evidence="1 2">
    <name type="scientific">Candidatus Brocadia sapporoensis</name>
    <dbReference type="NCBI Taxonomy" id="392547"/>
    <lineage>
        <taxon>Bacteria</taxon>
        <taxon>Pseudomonadati</taxon>
        <taxon>Planctomycetota</taxon>
        <taxon>Candidatus Brocadiia</taxon>
        <taxon>Candidatus Brocadiales</taxon>
        <taxon>Candidatus Brocadiaceae</taxon>
        <taxon>Candidatus Brocadia</taxon>
    </lineage>
</organism>
<dbReference type="Pfam" id="PF20126">
    <property type="entry name" value="TumE"/>
    <property type="match status" value="1"/>
</dbReference>
<dbReference type="RefSeq" id="WP_070066730.1">
    <property type="nucleotide sequence ID" value="NZ_MJUW02000058.1"/>
</dbReference>
<dbReference type="Proteomes" id="UP000242219">
    <property type="component" value="Unassembled WGS sequence"/>
</dbReference>
<sequence length="126" mass="14676">MLLTEYFVGVVKVIEEYSKTHLITDSGLSIDCRTEKIGIIKGKVTFTNDSSLFFTEYLDLRYKVEKLTYAFHYQQKDGKLIFRYDNANHKPQLKFVSHKHVSTGEIIQSGIPELSDIFEEIMNYLL</sequence>
<dbReference type="EMBL" id="MJUW02000058">
    <property type="protein sequence ID" value="OQD46093.1"/>
    <property type="molecule type" value="Genomic_DNA"/>
</dbReference>
<reference evidence="1 2" key="1">
    <citation type="journal article" date="2016" name="Genome Announc.">
        <title>Draft Genome Sequence of the Anaerobic Ammonium-Oxidizing Bacterium 'Candidatus Brocadia sp. 40'.</title>
        <authorList>
            <person name="Ali M."/>
            <person name="Haroon M.F."/>
            <person name="Narita Y."/>
            <person name="Zhang L."/>
            <person name="Rangel Shaw D."/>
            <person name="Okabe S."/>
            <person name="Saikaly P.E."/>
        </authorList>
    </citation>
    <scope>NUCLEOTIDE SEQUENCE [LARGE SCALE GENOMIC DNA]</scope>
    <source>
        <strain evidence="1 2">40</strain>
    </source>
</reference>
<accession>A0A1V6M118</accession>
<protein>
    <submittedName>
        <fullName evidence="1">Uncharacterized protein</fullName>
    </submittedName>
</protein>
<evidence type="ECO:0000313" key="1">
    <source>
        <dbReference type="EMBL" id="OQD46093.1"/>
    </source>
</evidence>
<gene>
    <name evidence="1" type="ORF">BIY37_05015</name>
</gene>
<dbReference type="InterPro" id="IPR045397">
    <property type="entry name" value="TumE-like"/>
</dbReference>
<name>A0A1V6M118_9BACT</name>
<proteinExistence type="predicted"/>
<keyword evidence="2" id="KW-1185">Reference proteome</keyword>